<gene>
    <name evidence="2" type="ORF">MNBD_ALPHA03-812</name>
</gene>
<dbReference type="InterPro" id="IPR051908">
    <property type="entry name" value="Ribosomal_N-acetyltransferase"/>
</dbReference>
<protein>
    <submittedName>
        <fullName evidence="2">Acetyltransferase, GNAT family</fullName>
    </submittedName>
</protein>
<dbReference type="InterPro" id="IPR016181">
    <property type="entry name" value="Acyl_CoA_acyltransferase"/>
</dbReference>
<accession>A0A3B1AWG6</accession>
<proteinExistence type="predicted"/>
<feature type="non-terminal residue" evidence="2">
    <location>
        <position position="1"/>
    </location>
</feature>
<dbReference type="GO" id="GO:0008999">
    <property type="term" value="F:protein-N-terminal-alanine acetyltransferase activity"/>
    <property type="evidence" value="ECO:0007669"/>
    <property type="project" value="TreeGrafter"/>
</dbReference>
<dbReference type="PANTHER" id="PTHR43441:SF2">
    <property type="entry name" value="FAMILY ACETYLTRANSFERASE, PUTATIVE (AFU_ORTHOLOGUE AFUA_7G00850)-RELATED"/>
    <property type="match status" value="1"/>
</dbReference>
<reference evidence="2" key="1">
    <citation type="submission" date="2018-06" db="EMBL/GenBank/DDBJ databases">
        <authorList>
            <person name="Zhirakovskaya E."/>
        </authorList>
    </citation>
    <scope>NUCLEOTIDE SEQUENCE</scope>
</reference>
<feature type="domain" description="N-acetyltransferase" evidence="1">
    <location>
        <begin position="6"/>
        <end position="79"/>
    </location>
</feature>
<sequence length="151" mass="17359">KASGKVAGRQTFLRTNPAHGVTEIGHIFWSAMISKTPATTEAFYLFAKYVFDDLGYRRFEWKCNAQNQPSIRAALRYGMSGEGVHRQALVVKGENRDTAWFSMLDHEWPLCKAAFELWLAVENFDQNGQQRERLEDIKARIRPLHTNATRV</sequence>
<evidence type="ECO:0000313" key="2">
    <source>
        <dbReference type="EMBL" id="VAX04023.1"/>
    </source>
</evidence>
<dbReference type="PANTHER" id="PTHR43441">
    <property type="entry name" value="RIBOSOMAL-PROTEIN-SERINE ACETYLTRANSFERASE"/>
    <property type="match status" value="1"/>
</dbReference>
<keyword evidence="2" id="KW-0808">Transferase</keyword>
<dbReference type="InterPro" id="IPR000182">
    <property type="entry name" value="GNAT_dom"/>
</dbReference>
<dbReference type="AlphaFoldDB" id="A0A3B1AWG6"/>
<dbReference type="SUPFAM" id="SSF55729">
    <property type="entry name" value="Acyl-CoA N-acyltransferases (Nat)"/>
    <property type="match status" value="1"/>
</dbReference>
<name>A0A3B1AWG6_9ZZZZ</name>
<dbReference type="GO" id="GO:0005737">
    <property type="term" value="C:cytoplasm"/>
    <property type="evidence" value="ECO:0007669"/>
    <property type="project" value="TreeGrafter"/>
</dbReference>
<dbReference type="EMBL" id="UOFW01000073">
    <property type="protein sequence ID" value="VAX04023.1"/>
    <property type="molecule type" value="Genomic_DNA"/>
</dbReference>
<dbReference type="Pfam" id="PF13302">
    <property type="entry name" value="Acetyltransf_3"/>
    <property type="match status" value="1"/>
</dbReference>
<dbReference type="Gene3D" id="3.40.630.30">
    <property type="match status" value="1"/>
</dbReference>
<evidence type="ECO:0000259" key="1">
    <source>
        <dbReference type="Pfam" id="PF13302"/>
    </source>
</evidence>
<organism evidence="2">
    <name type="scientific">hydrothermal vent metagenome</name>
    <dbReference type="NCBI Taxonomy" id="652676"/>
    <lineage>
        <taxon>unclassified sequences</taxon>
        <taxon>metagenomes</taxon>
        <taxon>ecological metagenomes</taxon>
    </lineage>
</organism>
<dbReference type="GO" id="GO:1990189">
    <property type="term" value="F:protein N-terminal-serine acetyltransferase activity"/>
    <property type="evidence" value="ECO:0007669"/>
    <property type="project" value="TreeGrafter"/>
</dbReference>